<dbReference type="SMART" id="SM00823">
    <property type="entry name" value="PKS_PP"/>
    <property type="match status" value="1"/>
</dbReference>
<dbReference type="SUPFAM" id="SSF53901">
    <property type="entry name" value="Thiolase-like"/>
    <property type="match status" value="1"/>
</dbReference>
<dbReference type="InterPro" id="IPR020806">
    <property type="entry name" value="PKS_PP-bd"/>
</dbReference>
<dbReference type="InterPro" id="IPR036291">
    <property type="entry name" value="NAD(P)-bd_dom_sf"/>
</dbReference>
<dbReference type="Gene3D" id="3.10.129.110">
    <property type="entry name" value="Polyketide synthase dehydratase"/>
    <property type="match status" value="1"/>
</dbReference>
<keyword evidence="4" id="KW-0808">Transferase</keyword>
<dbReference type="SUPFAM" id="SSF52151">
    <property type="entry name" value="FabD/lysophospholipase-like"/>
    <property type="match status" value="1"/>
</dbReference>
<dbReference type="GO" id="GO:0004312">
    <property type="term" value="F:fatty acid synthase activity"/>
    <property type="evidence" value="ECO:0007669"/>
    <property type="project" value="TreeGrafter"/>
</dbReference>
<evidence type="ECO:0000259" key="7">
    <source>
        <dbReference type="PROSITE" id="PS50075"/>
    </source>
</evidence>
<dbReference type="PROSITE" id="PS52004">
    <property type="entry name" value="KS3_2"/>
    <property type="match status" value="1"/>
</dbReference>
<dbReference type="Pfam" id="PF00698">
    <property type="entry name" value="Acyl_transf_1"/>
    <property type="match status" value="1"/>
</dbReference>
<dbReference type="SMART" id="SM00822">
    <property type="entry name" value="PKS_KR"/>
    <property type="match status" value="1"/>
</dbReference>
<keyword evidence="1" id="KW-0596">Phosphopantetheine</keyword>
<gene>
    <name evidence="10" type="ORF">ASPCAL00511</name>
</gene>
<dbReference type="SUPFAM" id="SSF53335">
    <property type="entry name" value="S-adenosyl-L-methionine-dependent methyltransferases"/>
    <property type="match status" value="1"/>
</dbReference>
<dbReference type="STRING" id="454130.A0A0U5FQI9"/>
<dbReference type="InterPro" id="IPR018201">
    <property type="entry name" value="Ketoacyl_synth_AS"/>
</dbReference>
<dbReference type="InterPro" id="IPR013217">
    <property type="entry name" value="Methyltransf_12"/>
</dbReference>
<dbReference type="InterPro" id="IPR016036">
    <property type="entry name" value="Malonyl_transacylase_ACP-bd"/>
</dbReference>
<evidence type="ECO:0000256" key="2">
    <source>
        <dbReference type="ARBA" id="ARBA00022553"/>
    </source>
</evidence>
<dbReference type="Pfam" id="PF16197">
    <property type="entry name" value="KAsynt_C_assoc"/>
    <property type="match status" value="1"/>
</dbReference>
<evidence type="ECO:0000313" key="11">
    <source>
        <dbReference type="Proteomes" id="UP000054771"/>
    </source>
</evidence>
<dbReference type="InterPro" id="IPR013968">
    <property type="entry name" value="PKS_KR"/>
</dbReference>
<sequence length="2418" mass="260577">MPPPTMDEPIALIGYGARFPGGCSAPSKLWSLIKNPVDISSTPPPSRFDIDPFYHPVASHHGTTNATKAYWLDENIARFDAPFFNIQAREADSMDPQQRLLMEVTFDALNAAGQPMEQLQGSDTAVYVGMMCDDWHQMLSRDWQALPRYTASSVERGIMANRISYFFDWHGPSMTIDTACSSSMVALDLAVQALRSGKSKVAVAAGSNLILSPSMFISESNLGMLSSSGRCAMWDASADGYARGEGVAAVIIKTLSQALADNDPIQCIIRGTAVNQDGRTSGLTAPSGRDQAALISECYRSAGLDPVNCLSDRPQYCHAHGTGTQAGDPQEAEAIATAFFPHGSLAAREAPKLMVGSVKTVIGHTEGTAGLASVISTALALQNKVIPPNLHFKTLNPSVAPFFDRLEIPTVALAWPVAPGQVRRASVNSFGFGGTNAHCILEEYTPPTKQEDDAAPTTHFSPLVFSAASEAALRQMLLAAGSYLRSTPNVDFRDLAYTLQHRRSTLPYRAYRPAVAASWIQNGKDALEMIQSEKLGIRHNARHQPPRVLGIFTGQGAQWPRMGAQLVEKSPFARSRIAELDAALQTIKNLDHCPTWSIYDQLVAQPESSRVTEAAVSQPLSLAVQILLVDILRAAGISLTAVVGHSSGELGAAYATGMISAADAIRVAYLRGLHTRLAASPNPNISRGAMVAVGISAAEGMAYCNNHFAGRLDVAAENSPSLVTLSGDEDAVTEAIQDFQARGFFSRRLKVDTAYHSVHMLPCAGPFLDSLNVCGIRPGREANISCPVWFSTVFDGEIMSPSKLTNQYWIDNMCNPVLFKGALALALEKGPFDLAIEIGPHPALKGPAGSMLDHAAEVPYTGLIHRGRNDIDELSSALGYIWTHLGANSVQFSAVERLLSGTARRPTMLEDLPPYPFDHTRDHWHDGHFGDHSLSKTRTHPFNTLLGFPCLDAATPGVYQWRNILRPSEVIWLSGHRLQGQTVFPAMGYISAAVEALRLVLINSRPEDSIQVLQLAHLEITRAMVFDTDDAAIETIFSLSSIITTEDTVRAKWACYSKIKSSPMALNAQGCIFAQLGSPDPDSLKIVADKSYSLVSVDEDHFYSNLSRVRYNYSTPFHGVSNIQRKPGYCISRVINPSGSEWEDNLTLHPGMLDSALQTIFAAWSYPGDGQIWSLHTPVSVASIIINPYFTALGKGGKQHSLNAVTSICSKEATAVVGDVFLHTADASYAFARFEGVSLVPVTPATPADDKTIFARFENAPAFPESEIARAKDGPATFTSSASGVWGSVSMQDYSVNKLMVDSFHDEGSSSWDSAVAECVRHAVLSISHRYPRCDICEINGGAGDTTLAVLDAIEGRHGSYTFTDPSAALVECARERLCTKSRPLNCKVFSIEENYQEHESFEGSYDIIVAVAVRPTLETVESSSSSLGRLLKPGGFLLSVAATAADTRAGDVATPTAPVGHSGFERSLPLLPLLSLGQWDTALKANGFAGVDAIFPAARTAQEFVLFVAQAADHRVSWLRSPLSFEALPTGVQTGMLVIIGGTTGPVVKLAQDIAKLAAGRFSNMRTFSTLEDYAAFQQPLAGTLAGGISLLSLTDLDEPYLAGVTPGKFEALKACSNARTVIWATCGSQEDRPYSYMMTGIARTIKSENPTMHIQIYDLDPNLPTCIQPTTATDLTNALLQQVALGVWGDDASLLWTAEPEVYVRGGRLLIPRLVPDHEKNARYNSRYRDFLQTVDPHSVSLELAGLENGKLVLRQLSPLAHLPGPGTGSRTLRVTHSVLQTVFAGSAGFLRVCAGIEISTGDPVVALSISQTTPAKVPAAWCISVATPPTVELLVSIAAHLVAVRILSYALPGSSILLHGVDAAVERAVQTRASKADVNVISTTATGAYQKRQHSIHSLHHKPTIPREISLFVNFAQDSRSDALSYNGILEALAPACLRLDKSAFLSHKVASENISASTQIEHVADLLQEALGGIQYPSDLSVECIPLDAVCSHAPLQESLSVVDWTASETVTARVQPIDSGIIFRDDRSYLLVGMAGAMGQSIAGWMIAHGARHIVLSSRTPNPHPKFIEEMRDRYNAKVVPLAMDITSRESLRSAYSTMQATLPPIAGLVNGAMVLQDALFTAMTHEQFVAATAPKVQGTILLDDLFYKDNALDFFVVASSISCVIGWAGQANYSAANQFMTALVTQRRKRGVPGSAMHIPAVLGIGQAAESGTFDFEHFQSLGHVNIGEEDLHTLFAEAILSGRPGKEAAAASANLHGDISVAQVVMGIDYTPPDTGTLNNTRLIRRRDAKFNHFVTDDTASDTIPSKAHVKATKQHLRSQLQSLPDKQATYAVIRDALVTHLRRILRLAPENRIDESTALIDQSVDSLVAMDIRAWFLSEVDVDAPTLLIMGGASVTDLVSFAVERLHERS</sequence>
<dbReference type="PROSITE" id="PS52019">
    <property type="entry name" value="PKS_MFAS_DH"/>
    <property type="match status" value="1"/>
</dbReference>
<dbReference type="EMBL" id="CDMC01000001">
    <property type="protein sequence ID" value="CEL00919.1"/>
    <property type="molecule type" value="Genomic_DNA"/>
</dbReference>
<dbReference type="SMART" id="SM00827">
    <property type="entry name" value="PKS_AT"/>
    <property type="match status" value="1"/>
</dbReference>
<dbReference type="Pfam" id="PF21089">
    <property type="entry name" value="PKS_DH_N"/>
    <property type="match status" value="1"/>
</dbReference>
<proteinExistence type="predicted"/>
<dbReference type="InterPro" id="IPR029063">
    <property type="entry name" value="SAM-dependent_MTases_sf"/>
</dbReference>
<evidence type="ECO:0000256" key="1">
    <source>
        <dbReference type="ARBA" id="ARBA00022450"/>
    </source>
</evidence>
<feature type="region of interest" description="N-terminal hotdog fold" evidence="6">
    <location>
        <begin position="943"/>
        <end position="1079"/>
    </location>
</feature>
<dbReference type="GO" id="GO:0006633">
    <property type="term" value="P:fatty acid biosynthetic process"/>
    <property type="evidence" value="ECO:0007669"/>
    <property type="project" value="InterPro"/>
</dbReference>
<dbReference type="InterPro" id="IPR016039">
    <property type="entry name" value="Thiolase-like"/>
</dbReference>
<dbReference type="GO" id="GO:0004315">
    <property type="term" value="F:3-oxoacyl-[acyl-carrier-protein] synthase activity"/>
    <property type="evidence" value="ECO:0007669"/>
    <property type="project" value="InterPro"/>
</dbReference>
<evidence type="ECO:0000259" key="8">
    <source>
        <dbReference type="PROSITE" id="PS52004"/>
    </source>
</evidence>
<feature type="active site" description="Proton acceptor; for dehydratase activity" evidence="6">
    <location>
        <position position="976"/>
    </location>
</feature>
<dbReference type="InterPro" id="IPR032821">
    <property type="entry name" value="PKS_assoc"/>
</dbReference>
<feature type="active site" description="Proton donor; for dehydratase activity" evidence="6">
    <location>
        <position position="1154"/>
    </location>
</feature>
<dbReference type="SUPFAM" id="SSF47336">
    <property type="entry name" value="ACP-like"/>
    <property type="match status" value="1"/>
</dbReference>
<evidence type="ECO:0000256" key="5">
    <source>
        <dbReference type="ARBA" id="ARBA00023268"/>
    </source>
</evidence>
<dbReference type="InterPro" id="IPR014030">
    <property type="entry name" value="Ketoacyl_synth_N"/>
</dbReference>
<dbReference type="SMART" id="SM00825">
    <property type="entry name" value="PKS_KS"/>
    <property type="match status" value="1"/>
</dbReference>
<dbReference type="GO" id="GO:0008168">
    <property type="term" value="F:methyltransferase activity"/>
    <property type="evidence" value="ECO:0007669"/>
    <property type="project" value="UniProtKB-KW"/>
</dbReference>
<dbReference type="Pfam" id="PF02801">
    <property type="entry name" value="Ketoacyl-synt_C"/>
    <property type="match status" value="1"/>
</dbReference>
<dbReference type="SUPFAM" id="SSF55048">
    <property type="entry name" value="Probable ACP-binding domain of malonyl-CoA ACP transacylase"/>
    <property type="match status" value="1"/>
</dbReference>
<dbReference type="PROSITE" id="PS50075">
    <property type="entry name" value="CARRIER"/>
    <property type="match status" value="1"/>
</dbReference>
<dbReference type="InterPro" id="IPR049900">
    <property type="entry name" value="PKS_mFAS_DH"/>
</dbReference>
<accession>A0A0U5FQI9</accession>
<reference evidence="11" key="1">
    <citation type="journal article" date="2016" name="Genome Announc.">
        <title>Draft genome sequences of fungus Aspergillus calidoustus.</title>
        <authorList>
            <person name="Horn F."/>
            <person name="Linde J."/>
            <person name="Mattern D.J."/>
            <person name="Walther G."/>
            <person name="Guthke R."/>
            <person name="Scherlach K."/>
            <person name="Martin K."/>
            <person name="Brakhage A.A."/>
            <person name="Petzke L."/>
            <person name="Valiante V."/>
        </authorList>
    </citation>
    <scope>NUCLEOTIDE SEQUENCE [LARGE SCALE GENOMIC DNA]</scope>
    <source>
        <strain evidence="11">SF006504</strain>
    </source>
</reference>
<keyword evidence="11" id="KW-1185">Reference proteome</keyword>
<dbReference type="PROSITE" id="PS00606">
    <property type="entry name" value="KS3_1"/>
    <property type="match status" value="1"/>
</dbReference>
<protein>
    <submittedName>
        <fullName evidence="10">Uncharacterized protein</fullName>
    </submittedName>
</protein>
<dbReference type="InterPro" id="IPR049551">
    <property type="entry name" value="PKS_DH_C"/>
</dbReference>
<dbReference type="PANTHER" id="PTHR43775">
    <property type="entry name" value="FATTY ACID SYNTHASE"/>
    <property type="match status" value="1"/>
</dbReference>
<keyword evidence="2" id="KW-0597">Phosphoprotein</keyword>
<keyword evidence="5" id="KW-0511">Multifunctional enzyme</keyword>
<organism evidence="10 11">
    <name type="scientific">Aspergillus calidoustus</name>
    <dbReference type="NCBI Taxonomy" id="454130"/>
    <lineage>
        <taxon>Eukaryota</taxon>
        <taxon>Fungi</taxon>
        <taxon>Dikarya</taxon>
        <taxon>Ascomycota</taxon>
        <taxon>Pezizomycotina</taxon>
        <taxon>Eurotiomycetes</taxon>
        <taxon>Eurotiomycetidae</taxon>
        <taxon>Eurotiales</taxon>
        <taxon>Aspergillaceae</taxon>
        <taxon>Aspergillus</taxon>
        <taxon>Aspergillus subgen. Nidulantes</taxon>
    </lineage>
</organism>
<dbReference type="GO" id="GO:0032259">
    <property type="term" value="P:methylation"/>
    <property type="evidence" value="ECO:0007669"/>
    <property type="project" value="UniProtKB-KW"/>
</dbReference>
<feature type="domain" description="PKS/mFAS DH" evidence="9">
    <location>
        <begin position="943"/>
        <end position="1248"/>
    </location>
</feature>
<dbReference type="InterPro" id="IPR049552">
    <property type="entry name" value="PKS_DH_N"/>
</dbReference>
<feature type="domain" description="Carrier" evidence="7">
    <location>
        <begin position="2339"/>
        <end position="2414"/>
    </location>
</feature>
<dbReference type="SMART" id="SM00826">
    <property type="entry name" value="PKS_DH"/>
    <property type="match status" value="1"/>
</dbReference>
<dbReference type="Pfam" id="PF14765">
    <property type="entry name" value="PS-DH"/>
    <property type="match status" value="1"/>
</dbReference>
<evidence type="ECO:0000256" key="6">
    <source>
        <dbReference type="PROSITE-ProRule" id="PRU01363"/>
    </source>
</evidence>
<evidence type="ECO:0000256" key="4">
    <source>
        <dbReference type="ARBA" id="ARBA00022679"/>
    </source>
</evidence>
<dbReference type="InterPro" id="IPR014043">
    <property type="entry name" value="Acyl_transferase_dom"/>
</dbReference>
<dbReference type="CDD" id="cd00833">
    <property type="entry name" value="PKS"/>
    <property type="match status" value="1"/>
</dbReference>
<dbReference type="Pfam" id="PF08659">
    <property type="entry name" value="KR"/>
    <property type="match status" value="1"/>
</dbReference>
<evidence type="ECO:0000256" key="3">
    <source>
        <dbReference type="ARBA" id="ARBA00022603"/>
    </source>
</evidence>
<evidence type="ECO:0000259" key="9">
    <source>
        <dbReference type="PROSITE" id="PS52019"/>
    </source>
</evidence>
<dbReference type="SUPFAM" id="SSF51735">
    <property type="entry name" value="NAD(P)-binding Rossmann-fold domains"/>
    <property type="match status" value="2"/>
</dbReference>
<keyword evidence="3" id="KW-0489">Methyltransferase</keyword>
<dbReference type="Gene3D" id="3.40.50.720">
    <property type="entry name" value="NAD(P)-binding Rossmann-like Domain"/>
    <property type="match status" value="2"/>
</dbReference>
<dbReference type="Gene3D" id="3.40.366.10">
    <property type="entry name" value="Malonyl-Coenzyme A Acyl Carrier Protein, domain 2"/>
    <property type="match status" value="1"/>
</dbReference>
<dbReference type="InterPro" id="IPR036736">
    <property type="entry name" value="ACP-like_sf"/>
</dbReference>
<dbReference type="InterPro" id="IPR050091">
    <property type="entry name" value="PKS_NRPS_Biosynth_Enz"/>
</dbReference>
<feature type="domain" description="Ketosynthase family 3 (KS3)" evidence="8">
    <location>
        <begin position="7"/>
        <end position="443"/>
    </location>
</feature>
<dbReference type="InterPro" id="IPR009081">
    <property type="entry name" value="PP-bd_ACP"/>
</dbReference>
<dbReference type="InterPro" id="IPR020841">
    <property type="entry name" value="PKS_Beta-ketoAc_synthase_dom"/>
</dbReference>
<dbReference type="PANTHER" id="PTHR43775:SF20">
    <property type="entry name" value="HYBRID PKS-NRPS SYNTHETASE APDA"/>
    <property type="match status" value="1"/>
</dbReference>
<feature type="region of interest" description="C-terminal hotdog fold" evidence="6">
    <location>
        <begin position="1094"/>
        <end position="1248"/>
    </location>
</feature>
<dbReference type="Proteomes" id="UP000054771">
    <property type="component" value="Unassembled WGS sequence"/>
</dbReference>
<dbReference type="InterPro" id="IPR020807">
    <property type="entry name" value="PKS_DH"/>
</dbReference>
<dbReference type="Gene3D" id="3.40.50.150">
    <property type="entry name" value="Vaccinia Virus protein VP39"/>
    <property type="match status" value="1"/>
</dbReference>
<dbReference type="OrthoDB" id="329835at2759"/>
<dbReference type="InterPro" id="IPR014031">
    <property type="entry name" value="Ketoacyl_synth_C"/>
</dbReference>
<dbReference type="Pfam" id="PF00109">
    <property type="entry name" value="ketoacyl-synt"/>
    <property type="match status" value="1"/>
</dbReference>
<dbReference type="InterPro" id="IPR057326">
    <property type="entry name" value="KR_dom"/>
</dbReference>
<dbReference type="Gene3D" id="3.40.47.10">
    <property type="match status" value="1"/>
</dbReference>
<dbReference type="InterPro" id="IPR042104">
    <property type="entry name" value="PKS_dehydratase_sf"/>
</dbReference>
<dbReference type="OMA" id="GMMCDDW"/>
<dbReference type="InterPro" id="IPR016035">
    <property type="entry name" value="Acyl_Trfase/lysoPLipase"/>
</dbReference>
<evidence type="ECO:0000313" key="10">
    <source>
        <dbReference type="EMBL" id="CEL00919.1"/>
    </source>
</evidence>
<name>A0A0U5FQI9_ASPCI</name>
<dbReference type="GO" id="GO:0031177">
    <property type="term" value="F:phosphopantetheine binding"/>
    <property type="evidence" value="ECO:0007669"/>
    <property type="project" value="InterPro"/>
</dbReference>
<dbReference type="Pfam" id="PF08242">
    <property type="entry name" value="Methyltransf_12"/>
    <property type="match status" value="1"/>
</dbReference>
<dbReference type="GO" id="GO:0044550">
    <property type="term" value="P:secondary metabolite biosynthetic process"/>
    <property type="evidence" value="ECO:0007669"/>
    <property type="project" value="UniProtKB-ARBA"/>
</dbReference>
<dbReference type="InterPro" id="IPR001227">
    <property type="entry name" value="Ac_transferase_dom_sf"/>
</dbReference>